<keyword evidence="9 10" id="KW-0119">Carbohydrate metabolism</keyword>
<feature type="region of interest" description="Ribokinase" evidence="10">
    <location>
        <begin position="1"/>
        <end position="326"/>
    </location>
</feature>
<dbReference type="InterPro" id="IPR023030">
    <property type="entry name" value="Bifunc_HldE"/>
</dbReference>
<gene>
    <name evidence="13" type="primary">rfaE1</name>
    <name evidence="10" type="synonym">hldE</name>
    <name evidence="13" type="ORF">K2U94_14315</name>
</gene>
<proteinExistence type="inferred from homology"/>
<evidence type="ECO:0000256" key="6">
    <source>
        <dbReference type="ARBA" id="ARBA00022777"/>
    </source>
</evidence>
<comment type="subunit">
    <text evidence="10">Homodimer.</text>
</comment>
<dbReference type="EC" id="2.7.7.70" evidence="10"/>
<keyword evidence="4 10" id="KW-0548">Nucleotidyltransferase</keyword>
<dbReference type="HAMAP" id="MF_01603">
    <property type="entry name" value="HldE"/>
    <property type="match status" value="1"/>
</dbReference>
<dbReference type="Gene3D" id="3.40.1190.20">
    <property type="match status" value="1"/>
</dbReference>
<dbReference type="GO" id="GO:0016301">
    <property type="term" value="F:kinase activity"/>
    <property type="evidence" value="ECO:0007669"/>
    <property type="project" value="UniProtKB-KW"/>
</dbReference>
<keyword evidence="8 10" id="KW-0511">Multifunctional enzyme</keyword>
<dbReference type="PANTHER" id="PTHR46969">
    <property type="entry name" value="BIFUNCTIONAL PROTEIN HLDE"/>
    <property type="match status" value="1"/>
</dbReference>
<keyword evidence="5 10" id="KW-0547">Nucleotide-binding</keyword>
<feature type="domain" description="Cytidyltransferase-like" evidence="12">
    <location>
        <begin position="354"/>
        <end position="479"/>
    </location>
</feature>
<evidence type="ECO:0000256" key="1">
    <source>
        <dbReference type="ARBA" id="ARBA00002319"/>
    </source>
</evidence>
<dbReference type="PANTHER" id="PTHR46969:SF1">
    <property type="entry name" value="BIFUNCTIONAL PROTEIN HLDE"/>
    <property type="match status" value="1"/>
</dbReference>
<dbReference type="Pfam" id="PF01467">
    <property type="entry name" value="CTP_transf_like"/>
    <property type="match status" value="1"/>
</dbReference>
<evidence type="ECO:0000256" key="4">
    <source>
        <dbReference type="ARBA" id="ARBA00022695"/>
    </source>
</evidence>
<evidence type="ECO:0000313" key="14">
    <source>
        <dbReference type="Proteomes" id="UP001139104"/>
    </source>
</evidence>
<dbReference type="InterPro" id="IPR011611">
    <property type="entry name" value="PfkB_dom"/>
</dbReference>
<dbReference type="SUPFAM" id="SSF53613">
    <property type="entry name" value="Ribokinase-like"/>
    <property type="match status" value="1"/>
</dbReference>
<dbReference type="InterPro" id="IPR014729">
    <property type="entry name" value="Rossmann-like_a/b/a_fold"/>
</dbReference>
<dbReference type="EC" id="2.7.1.167" evidence="10"/>
<keyword evidence="7 10" id="KW-0067">ATP-binding</keyword>
<comment type="similarity">
    <text evidence="10">In the N-terminal section; belongs to the carbohydrate kinase PfkB family.</text>
</comment>
<dbReference type="NCBIfam" id="TIGR02198">
    <property type="entry name" value="rfaE_dom_I"/>
    <property type="match status" value="1"/>
</dbReference>
<evidence type="ECO:0000259" key="12">
    <source>
        <dbReference type="Pfam" id="PF01467"/>
    </source>
</evidence>
<dbReference type="RefSeq" id="WP_336606168.1">
    <property type="nucleotide sequence ID" value="NZ_JAIVFK010000024.1"/>
</dbReference>
<feature type="active site" evidence="10">
    <location>
        <position position="269"/>
    </location>
</feature>
<dbReference type="Proteomes" id="UP001139104">
    <property type="component" value="Unassembled WGS sequence"/>
</dbReference>
<feature type="domain" description="Carbohydrate kinase PfkB" evidence="11">
    <location>
        <begin position="12"/>
        <end position="308"/>
    </location>
</feature>
<comment type="function">
    <text evidence="1 10">Catalyzes the phosphorylation of D-glycero-D-manno-heptose 7-phosphate at the C-1 position to selectively form D-glycero-beta-D-manno-heptose-1,7-bisphosphate.</text>
</comment>
<dbReference type="InterPro" id="IPR011913">
    <property type="entry name" value="RfaE_dom_I"/>
</dbReference>
<feature type="region of interest" description="Cytidylyltransferase" evidence="10">
    <location>
        <begin position="354"/>
        <end position="484"/>
    </location>
</feature>
<organism evidence="13 14">
    <name type="scientific">Candidatus Rhodoblastus alkanivorans</name>
    <dbReference type="NCBI Taxonomy" id="2954117"/>
    <lineage>
        <taxon>Bacteria</taxon>
        <taxon>Pseudomonadati</taxon>
        <taxon>Pseudomonadota</taxon>
        <taxon>Alphaproteobacteria</taxon>
        <taxon>Hyphomicrobiales</taxon>
        <taxon>Rhodoblastaceae</taxon>
        <taxon>Rhodoblastus</taxon>
    </lineage>
</organism>
<dbReference type="SUPFAM" id="SSF52374">
    <property type="entry name" value="Nucleotidylyl transferase"/>
    <property type="match status" value="1"/>
</dbReference>
<dbReference type="EMBL" id="JAIVFP010000001">
    <property type="protein sequence ID" value="MCI4683920.1"/>
    <property type="molecule type" value="Genomic_DNA"/>
</dbReference>
<comment type="function">
    <text evidence="2 10">Catalyzes the ADP transfer from ATP to D-glycero-beta-D-manno-heptose 1-phosphate, yielding ADP-D-glycero-beta-D-manno-heptose.</text>
</comment>
<protein>
    <recommendedName>
        <fullName evidence="10">Bifunctional protein HldE</fullName>
    </recommendedName>
    <domain>
        <recommendedName>
            <fullName evidence="10">D-beta-D-heptose 7-phosphate kinase</fullName>
            <ecNumber evidence="10">2.7.1.167</ecNumber>
        </recommendedName>
        <alternativeName>
            <fullName evidence="10">D-beta-D-heptose 7-phosphotransferase</fullName>
        </alternativeName>
        <alternativeName>
            <fullName evidence="10">D-glycero-beta-D-manno-heptose-7-phosphate kinase</fullName>
        </alternativeName>
    </domain>
    <domain>
        <recommendedName>
            <fullName evidence="10">D-beta-D-heptose 1-phosphate adenylyltransferase</fullName>
            <ecNumber evidence="10">2.7.7.70</ecNumber>
        </recommendedName>
        <alternativeName>
            <fullName evidence="10">D-glycero-beta-D-manno-heptose 1-phosphate adenylyltransferase</fullName>
        </alternativeName>
    </domain>
</protein>
<comment type="pathway">
    <text evidence="10">Nucleotide-sugar biosynthesis; ADP-L-glycero-beta-D-manno-heptose biosynthesis; ADP-L-glycero-beta-D-manno-heptose from D-glycero-beta-D-manno-heptose 7-phosphate: step 1/4.</text>
</comment>
<evidence type="ECO:0000313" key="13">
    <source>
        <dbReference type="EMBL" id="MCI4683920.1"/>
    </source>
</evidence>
<dbReference type="NCBIfam" id="TIGR00125">
    <property type="entry name" value="cyt_tran_rel"/>
    <property type="match status" value="1"/>
</dbReference>
<dbReference type="Gene3D" id="3.40.50.620">
    <property type="entry name" value="HUPs"/>
    <property type="match status" value="1"/>
</dbReference>
<keyword evidence="6 10" id="KW-0418">Kinase</keyword>
<evidence type="ECO:0000256" key="5">
    <source>
        <dbReference type="ARBA" id="ARBA00022741"/>
    </source>
</evidence>
<keyword evidence="14" id="KW-1185">Reference proteome</keyword>
<evidence type="ECO:0000259" key="11">
    <source>
        <dbReference type="Pfam" id="PF00294"/>
    </source>
</evidence>
<reference evidence="13" key="1">
    <citation type="journal article" date="2022" name="ISME J.">
        <title>Identification of active gaseous-alkane degraders at natural gas seeps.</title>
        <authorList>
            <person name="Farhan Ul Haque M."/>
            <person name="Hernandez M."/>
            <person name="Crombie A.T."/>
            <person name="Murrell J.C."/>
        </authorList>
    </citation>
    <scope>NUCLEOTIDE SEQUENCE</scope>
    <source>
        <strain evidence="13">PC2</strain>
    </source>
</reference>
<comment type="catalytic activity">
    <reaction evidence="10">
        <text>D-glycero-beta-D-manno-heptose 1-phosphate + ATP + H(+) = ADP-D-glycero-beta-D-manno-heptose + diphosphate</text>
        <dbReference type="Rhea" id="RHEA:27465"/>
        <dbReference type="ChEBI" id="CHEBI:15378"/>
        <dbReference type="ChEBI" id="CHEBI:30616"/>
        <dbReference type="ChEBI" id="CHEBI:33019"/>
        <dbReference type="ChEBI" id="CHEBI:59967"/>
        <dbReference type="ChEBI" id="CHEBI:61593"/>
        <dbReference type="EC" id="2.7.7.70"/>
    </reaction>
</comment>
<comment type="catalytic activity">
    <reaction evidence="10">
        <text>D-glycero-beta-D-manno-heptose 7-phosphate + ATP = D-glycero-beta-D-manno-heptose 1,7-bisphosphate + ADP + H(+)</text>
        <dbReference type="Rhea" id="RHEA:27473"/>
        <dbReference type="ChEBI" id="CHEBI:15378"/>
        <dbReference type="ChEBI" id="CHEBI:30616"/>
        <dbReference type="ChEBI" id="CHEBI:60204"/>
        <dbReference type="ChEBI" id="CHEBI:60208"/>
        <dbReference type="ChEBI" id="CHEBI:456216"/>
        <dbReference type="EC" id="2.7.1.167"/>
    </reaction>
</comment>
<evidence type="ECO:0000256" key="9">
    <source>
        <dbReference type="ARBA" id="ARBA00023277"/>
    </source>
</evidence>
<dbReference type="CDD" id="cd01172">
    <property type="entry name" value="RfaE_like"/>
    <property type="match status" value="1"/>
</dbReference>
<dbReference type="InterPro" id="IPR029056">
    <property type="entry name" value="Ribokinase-like"/>
</dbReference>
<dbReference type="InterPro" id="IPR004821">
    <property type="entry name" value="Cyt_trans-like"/>
</dbReference>
<accession>A0ABS9Z8A3</accession>
<name>A0ABS9Z8A3_9HYPH</name>
<dbReference type="Pfam" id="PF00294">
    <property type="entry name" value="PfkB"/>
    <property type="match status" value="1"/>
</dbReference>
<evidence type="ECO:0000256" key="10">
    <source>
        <dbReference type="HAMAP-Rule" id="MF_01603"/>
    </source>
</evidence>
<comment type="similarity">
    <text evidence="10">In the C-terminal section; belongs to the cytidylyltransferase family.</text>
</comment>
<keyword evidence="3 10" id="KW-0808">Transferase</keyword>
<sequence length="484" mass="51395">MIDLGSFTDIAVLCVGDVMLDRFITGDVKRISPESPVPVLLATNQQDIPGGAANVGRNIHSLGGKCILIGAIGEDSAGRELTEILSEGEGIHPDMVTVASRPTAEKTRFVAQGHHLLRMDREKAHALPPEAETAVIDKVANHITNCQALILSDYAKGVLTDRVVAASITLAKQHGVPVIVDPKSPNFHRYDGATVVTPNMSETAAAVGVSPTTDALAEEAGRLALRDGALASVLITRAEHGMTLIEREAGVTHLKASAREVFDVVGAGDTVVATLALALGSGRPLVESSRLANAAAGLVVGKHGTATVTQSELLDELGRLSLIEKGQSETKYSNPHALAERRKQWERDGLTVGFTNGCFDILHIGHLHTLEFARAHCDRLIVALNGDESIRRLKGPTRPINGVEDRVRMLSAMTYVDAVVVFDQDTPSEVIDLLQPDVLVKGADYAAGEIVGAKTIMARGGKVLTCPLIPDRSTTRIIKKAQIA</sequence>
<comment type="pathway">
    <text evidence="10">Nucleotide-sugar biosynthesis; ADP-L-glycero-beta-D-manno-heptose biosynthesis; ADP-L-glycero-beta-D-manno-heptose from D-glycero-beta-D-manno-heptose 7-phosphate: step 3/4.</text>
</comment>
<evidence type="ECO:0000256" key="3">
    <source>
        <dbReference type="ARBA" id="ARBA00022679"/>
    </source>
</evidence>
<evidence type="ECO:0000256" key="2">
    <source>
        <dbReference type="ARBA" id="ARBA00003753"/>
    </source>
</evidence>
<comment type="caution">
    <text evidence="13">The sequence shown here is derived from an EMBL/GenBank/DDBJ whole genome shotgun (WGS) entry which is preliminary data.</text>
</comment>
<feature type="binding site" evidence="10">
    <location>
        <begin position="199"/>
        <end position="202"/>
    </location>
    <ligand>
        <name>ATP</name>
        <dbReference type="ChEBI" id="CHEBI:30616"/>
    </ligand>
</feature>
<evidence type="ECO:0000256" key="8">
    <source>
        <dbReference type="ARBA" id="ARBA00023268"/>
    </source>
</evidence>
<evidence type="ECO:0000256" key="7">
    <source>
        <dbReference type="ARBA" id="ARBA00022840"/>
    </source>
</evidence>